<name>A0A7W6FVU5_9HYPH</name>
<dbReference type="RefSeq" id="WP_090964835.1">
    <property type="nucleotide sequence ID" value="NZ_FOOA01000015.1"/>
</dbReference>
<dbReference type="PANTHER" id="PTHR30244">
    <property type="entry name" value="TRANSAMINASE"/>
    <property type="match status" value="1"/>
</dbReference>
<dbReference type="Gene3D" id="3.90.1150.10">
    <property type="entry name" value="Aspartate Aminotransferase, domain 1"/>
    <property type="match status" value="1"/>
</dbReference>
<evidence type="ECO:0000256" key="1">
    <source>
        <dbReference type="ARBA" id="ARBA00037999"/>
    </source>
</evidence>
<sequence>MKRWPIYDEEQISDVVEVLRSAKVNAWTGDHVARFEEAYAKHLGRRHAVAVANGTVALDLALRVLGIGSGDEVIVTPRSFVASAACVPFAGATPVFADVDPVSGNLTAETIARRITPRTKAVILVHLAGWPCDMEPIMRLARRRGLKVIEDCAQAHGARYDGRPVGSFGDIAAFSFCQDKIITTGGEGGLIAMDDDALWEAAWSLKDHGKSYALAHQGIGAPGFRWLHQSIGTNWRMMSIQAVLGLRQLERLEDWRLERERNARIWMDGLRDLALVSIPELSSRHTHAWYRLYAHLDPSRLAEGWTRNLLVAAIAKAGVPCFSGSCSEIYLEEAFASAHLGPAKRLPMARRLGERSLAFLVDPSWSAQETSEAVATARDVLLGATREIALTRPVSEIRDLSQIKPVRIPDAVLAQVALRPSIQRDRAS</sequence>
<keyword evidence="6" id="KW-1185">Reference proteome</keyword>
<accession>A0A7W6FVU5</accession>
<evidence type="ECO:0000256" key="4">
    <source>
        <dbReference type="RuleBase" id="RU004508"/>
    </source>
</evidence>
<dbReference type="PANTHER" id="PTHR30244:SF34">
    <property type="entry name" value="DTDP-4-AMINO-4,6-DIDEOXYGALACTOSE TRANSAMINASE"/>
    <property type="match status" value="1"/>
</dbReference>
<reference evidence="5 6" key="1">
    <citation type="submission" date="2020-08" db="EMBL/GenBank/DDBJ databases">
        <title>Genomic Encyclopedia of Type Strains, Phase IV (KMG-IV): sequencing the most valuable type-strain genomes for metagenomic binning, comparative biology and taxonomic classification.</title>
        <authorList>
            <person name="Goeker M."/>
        </authorList>
    </citation>
    <scope>NUCLEOTIDE SEQUENCE [LARGE SCALE GENOMIC DNA]</scope>
    <source>
        <strain evidence="5 6">DSM 25024</strain>
    </source>
</reference>
<feature type="modified residue" description="N6-(pyridoxal phosphate)lysine" evidence="3">
    <location>
        <position position="180"/>
    </location>
</feature>
<evidence type="ECO:0000313" key="6">
    <source>
        <dbReference type="Proteomes" id="UP000531216"/>
    </source>
</evidence>
<dbReference type="Proteomes" id="UP000531216">
    <property type="component" value="Unassembled WGS sequence"/>
</dbReference>
<protein>
    <submittedName>
        <fullName evidence="5">dTDP-4-amino-4,6-dideoxygalactose transaminase</fullName>
    </submittedName>
</protein>
<comment type="caution">
    <text evidence="5">The sequence shown here is derived from an EMBL/GenBank/DDBJ whole genome shotgun (WGS) entry which is preliminary data.</text>
</comment>
<evidence type="ECO:0000256" key="2">
    <source>
        <dbReference type="PIRSR" id="PIRSR000390-1"/>
    </source>
</evidence>
<keyword evidence="3 4" id="KW-0663">Pyridoxal phosphate</keyword>
<dbReference type="Pfam" id="PF01041">
    <property type="entry name" value="DegT_DnrJ_EryC1"/>
    <property type="match status" value="1"/>
</dbReference>
<dbReference type="SUPFAM" id="SSF53383">
    <property type="entry name" value="PLP-dependent transferases"/>
    <property type="match status" value="1"/>
</dbReference>
<dbReference type="InterPro" id="IPR015424">
    <property type="entry name" value="PyrdxlP-dep_Trfase"/>
</dbReference>
<dbReference type="GO" id="GO:0000271">
    <property type="term" value="P:polysaccharide biosynthetic process"/>
    <property type="evidence" value="ECO:0007669"/>
    <property type="project" value="TreeGrafter"/>
</dbReference>
<dbReference type="GO" id="GO:0030170">
    <property type="term" value="F:pyridoxal phosphate binding"/>
    <property type="evidence" value="ECO:0007669"/>
    <property type="project" value="TreeGrafter"/>
</dbReference>
<dbReference type="InterPro" id="IPR015422">
    <property type="entry name" value="PyrdxlP-dep_Trfase_small"/>
</dbReference>
<proteinExistence type="inferred from homology"/>
<dbReference type="EMBL" id="JACIDO010000010">
    <property type="protein sequence ID" value="MBB3937533.1"/>
    <property type="molecule type" value="Genomic_DNA"/>
</dbReference>
<dbReference type="CDD" id="cd00616">
    <property type="entry name" value="AHBA_syn"/>
    <property type="match status" value="1"/>
</dbReference>
<dbReference type="Gene3D" id="3.40.640.10">
    <property type="entry name" value="Type I PLP-dependent aspartate aminotransferase-like (Major domain)"/>
    <property type="match status" value="1"/>
</dbReference>
<dbReference type="InterPro" id="IPR015421">
    <property type="entry name" value="PyrdxlP-dep_Trfase_major"/>
</dbReference>
<evidence type="ECO:0000256" key="3">
    <source>
        <dbReference type="PIRSR" id="PIRSR000390-2"/>
    </source>
</evidence>
<dbReference type="PIRSF" id="PIRSF000390">
    <property type="entry name" value="PLP_StrS"/>
    <property type="match status" value="1"/>
</dbReference>
<dbReference type="AlphaFoldDB" id="A0A7W6FVU5"/>
<organism evidence="5 6">
    <name type="scientific">Aureimonas phyllosphaerae</name>
    <dbReference type="NCBI Taxonomy" id="1166078"/>
    <lineage>
        <taxon>Bacteria</taxon>
        <taxon>Pseudomonadati</taxon>
        <taxon>Pseudomonadota</taxon>
        <taxon>Alphaproteobacteria</taxon>
        <taxon>Hyphomicrobiales</taxon>
        <taxon>Aurantimonadaceae</taxon>
        <taxon>Aureimonas</taxon>
    </lineage>
</organism>
<gene>
    <name evidence="5" type="ORF">GGR05_003700</name>
</gene>
<dbReference type="InterPro" id="IPR000653">
    <property type="entry name" value="DegT/StrS_aminotransferase"/>
</dbReference>
<evidence type="ECO:0000313" key="5">
    <source>
        <dbReference type="EMBL" id="MBB3937533.1"/>
    </source>
</evidence>
<dbReference type="OrthoDB" id="9768668at2"/>
<dbReference type="GO" id="GO:0008483">
    <property type="term" value="F:transaminase activity"/>
    <property type="evidence" value="ECO:0007669"/>
    <property type="project" value="TreeGrafter"/>
</dbReference>
<feature type="active site" description="Proton acceptor" evidence="2">
    <location>
        <position position="180"/>
    </location>
</feature>
<comment type="similarity">
    <text evidence="1 4">Belongs to the DegT/DnrJ/EryC1 family.</text>
</comment>